<dbReference type="Proteomes" id="UP000009236">
    <property type="component" value="Chromosome"/>
</dbReference>
<evidence type="ECO:0000256" key="5">
    <source>
        <dbReference type="SAM" id="MobiDB-lite"/>
    </source>
</evidence>
<dbReference type="InterPro" id="IPR014001">
    <property type="entry name" value="Helicase_ATP-bd"/>
</dbReference>
<dbReference type="RefSeq" id="WP_013838303.1">
    <property type="nucleotide sequence ID" value="NC_015588.1"/>
</dbReference>
<feature type="domain" description="Helicase C-terminal" evidence="7">
    <location>
        <begin position="480"/>
        <end position="642"/>
    </location>
</feature>
<dbReference type="Gene3D" id="3.40.50.300">
    <property type="entry name" value="P-loop containing nucleotide triphosphate hydrolases"/>
    <property type="match status" value="1"/>
</dbReference>
<sequence>MTATTAASPDAAPATFSAAPGSVVIVRDEEWLVTQVEPTTDGHFVHVLGLSELVRDTVATFSTALDTIQVADPTRTKVVADGSPHYRRSRLWLEAMLRKTHVPIAEKSLTVSTQALADPLPYQFAAVRKALDPDNLRPRILLADAVGLGKTLEIGMILSELVRRGRGERILVVTPKHVLEQMQFELWTRFALPFVRLDSTGIQRIRQKLPANRNPFAFFKRVIISIDTLKSDKYVAHLRKHRWDAVVIDESHNVTNSATQNNRLATLLAQKTDALILASATPHNGDPKSFAALIRMLEPSAVKPDGVELDEEQVKRLIIRRHRHSPDVASVVGSDWAERKEPQNRLVKASPIEEEIAQELEDTWLWPTGGRSPYSGKGGATLFPWTLAKAFLSSPAALEESVRKRMRVLDGGASAEDDVEEMMRPTDDADDTSTDGVAEDLAPTGTATASAERAALQRLHDLAKRSLVEPSAKYEALVEHLTTIGVAKGSERRAVVFAERVATLEWLATKLRKDLGLTDQNVVVLHGGLSDVEQQEIVESFKLASSPIRVLVTGDVASEGVNLHSHCHHLVHYDIPWSLIRIEQRNGRIDRYGQRHRPEIVTLLLDPQNTRRFGGDIRVLTKLVEREHHAHKALGDTASLMGQYSVKAEEKAIAEVLREAKSLDDVVADVEDVKADDGPAGLLARLFSTAPTTEPAQAAVEPAETDIEVGAGTGVYDDDLAFLKDALDEALANPGAPPPNGVAWTHHARQGLVTMDLSGRRTADLRQRFEVLPQSYLQSRRVTEKLTLATTVDRGRLELEQAKNSQLEDSTTWPAGHYLAPLHPILDWACDRALAAEGMSRDSVFAVRGGVEHLTVLIQATLTNTRGQVVATSYLTVTFPTGTPSLPLSQAHESAPAAIASLALSTTNTGALDGVENLQPFVAAAVRSAEVQVDDQIAAIKSETAERVQGWLQRTQRWRMQASALMSREVAAGRARITERQSGVDEETALARQMEPSRTLLRPLLVVVPQDFEGEN</sequence>
<accession>F6FRF0</accession>
<dbReference type="GO" id="GO:0004386">
    <property type="term" value="F:helicase activity"/>
    <property type="evidence" value="ECO:0007669"/>
    <property type="project" value="UniProtKB-KW"/>
</dbReference>
<dbReference type="InterPro" id="IPR027417">
    <property type="entry name" value="P-loop_NTPase"/>
</dbReference>
<evidence type="ECO:0000259" key="7">
    <source>
        <dbReference type="PROSITE" id="PS51194"/>
    </source>
</evidence>
<dbReference type="AlphaFoldDB" id="F6FRF0"/>
<reference evidence="8 9" key="1">
    <citation type="submission" date="2011-05" db="EMBL/GenBank/DDBJ databases">
        <title>Complete sequence of Isoptericola variabilis 225.</title>
        <authorList>
            <consortium name="US DOE Joint Genome Institute"/>
            <person name="Lucas S."/>
            <person name="Han J."/>
            <person name="Lapidus A."/>
            <person name="Cheng J.-F."/>
            <person name="Goodwin L."/>
            <person name="Pitluck S."/>
            <person name="Peters L."/>
            <person name="Mikhailova N."/>
            <person name="Zeytun A."/>
            <person name="Han C."/>
            <person name="Tapia R."/>
            <person name="Land M."/>
            <person name="Hauser L."/>
            <person name="Kyrpides N."/>
            <person name="Ivanova N."/>
            <person name="Pagani I."/>
            <person name="Siebers A."/>
            <person name="Allgaier M."/>
            <person name="Thelen M."/>
            <person name="Hugenholtz P."/>
            <person name="Gladden J."/>
            <person name="Woyke T."/>
        </authorList>
    </citation>
    <scope>NUCLEOTIDE SEQUENCE [LARGE SCALE GENOMIC DNA]</scope>
    <source>
        <strain evidence="9">225</strain>
    </source>
</reference>
<keyword evidence="2" id="KW-0378">Hydrolase</keyword>
<dbReference type="eggNOG" id="COG0553">
    <property type="taxonomic scope" value="Bacteria"/>
</dbReference>
<dbReference type="PANTHER" id="PTHR45766">
    <property type="entry name" value="DNA ANNEALING HELICASE AND ENDONUCLEASE ZRANB3 FAMILY MEMBER"/>
    <property type="match status" value="1"/>
</dbReference>
<dbReference type="SMART" id="SM00490">
    <property type="entry name" value="HELICc"/>
    <property type="match status" value="1"/>
</dbReference>
<gene>
    <name evidence="8" type="ordered locus">Isova_1136</name>
</gene>
<dbReference type="SMART" id="SM00487">
    <property type="entry name" value="DEXDc"/>
    <property type="match status" value="1"/>
</dbReference>
<evidence type="ECO:0000313" key="9">
    <source>
        <dbReference type="Proteomes" id="UP000009236"/>
    </source>
</evidence>
<proteinExistence type="predicted"/>
<dbReference type="HOGENOM" id="CLU_307750_0_0_11"/>
<keyword evidence="4" id="KW-0067">ATP-binding</keyword>
<dbReference type="PROSITE" id="PS51192">
    <property type="entry name" value="HELICASE_ATP_BIND_1"/>
    <property type="match status" value="1"/>
</dbReference>
<dbReference type="InterPro" id="IPR000330">
    <property type="entry name" value="SNF2_N"/>
</dbReference>
<dbReference type="Pfam" id="PF00271">
    <property type="entry name" value="Helicase_C"/>
    <property type="match status" value="1"/>
</dbReference>
<dbReference type="EMBL" id="CP002810">
    <property type="protein sequence ID" value="AEG43911.1"/>
    <property type="molecule type" value="Genomic_DNA"/>
</dbReference>
<feature type="region of interest" description="Disordered" evidence="5">
    <location>
        <begin position="412"/>
        <end position="437"/>
    </location>
</feature>
<dbReference type="SUPFAM" id="SSF52540">
    <property type="entry name" value="P-loop containing nucleoside triphosphate hydrolases"/>
    <property type="match status" value="2"/>
</dbReference>
<dbReference type="Pfam" id="PF00176">
    <property type="entry name" value="SNF2-rel_dom"/>
    <property type="match status" value="1"/>
</dbReference>
<evidence type="ECO:0000256" key="4">
    <source>
        <dbReference type="ARBA" id="ARBA00022840"/>
    </source>
</evidence>
<dbReference type="PANTHER" id="PTHR45766:SF6">
    <property type="entry name" value="SWI_SNF-RELATED MATRIX-ASSOCIATED ACTIN-DEPENDENT REGULATOR OF CHROMATIN SUBFAMILY A-LIKE PROTEIN 1"/>
    <property type="match status" value="1"/>
</dbReference>
<evidence type="ECO:0000256" key="2">
    <source>
        <dbReference type="ARBA" id="ARBA00022801"/>
    </source>
</evidence>
<dbReference type="GO" id="GO:0005524">
    <property type="term" value="F:ATP binding"/>
    <property type="evidence" value="ECO:0007669"/>
    <property type="project" value="UniProtKB-KW"/>
</dbReference>
<evidence type="ECO:0000313" key="8">
    <source>
        <dbReference type="EMBL" id="AEG43911.1"/>
    </source>
</evidence>
<dbReference type="STRING" id="743718.Isova_1136"/>
<dbReference type="InterPro" id="IPR049730">
    <property type="entry name" value="SNF2/RAD54-like_C"/>
</dbReference>
<organism evidence="9">
    <name type="scientific">Isoptericola variabilis (strain 225)</name>
    <dbReference type="NCBI Taxonomy" id="743718"/>
    <lineage>
        <taxon>Bacteria</taxon>
        <taxon>Bacillati</taxon>
        <taxon>Actinomycetota</taxon>
        <taxon>Actinomycetes</taxon>
        <taxon>Micrococcales</taxon>
        <taxon>Promicromonosporaceae</taxon>
        <taxon>Isoptericola</taxon>
    </lineage>
</organism>
<dbReference type="CDD" id="cd18793">
    <property type="entry name" value="SF2_C_SNF"/>
    <property type="match status" value="1"/>
</dbReference>
<dbReference type="Gene3D" id="3.40.50.10810">
    <property type="entry name" value="Tandem AAA-ATPase domain"/>
    <property type="match status" value="1"/>
</dbReference>
<keyword evidence="9" id="KW-1185">Reference proteome</keyword>
<evidence type="ECO:0000259" key="6">
    <source>
        <dbReference type="PROSITE" id="PS51192"/>
    </source>
</evidence>
<name>F6FRF0_ISOV2</name>
<dbReference type="PROSITE" id="PS51194">
    <property type="entry name" value="HELICASE_CTER"/>
    <property type="match status" value="1"/>
</dbReference>
<dbReference type="KEGG" id="iva:Isova_1136"/>
<keyword evidence="1" id="KW-0547">Nucleotide-binding</keyword>
<dbReference type="GO" id="GO:0016787">
    <property type="term" value="F:hydrolase activity"/>
    <property type="evidence" value="ECO:0007669"/>
    <property type="project" value="UniProtKB-KW"/>
</dbReference>
<feature type="domain" description="Helicase ATP-binding" evidence="6">
    <location>
        <begin position="131"/>
        <end position="300"/>
    </location>
</feature>
<dbReference type="InterPro" id="IPR038718">
    <property type="entry name" value="SNF2-like_sf"/>
</dbReference>
<evidence type="ECO:0000256" key="3">
    <source>
        <dbReference type="ARBA" id="ARBA00022806"/>
    </source>
</evidence>
<dbReference type="InterPro" id="IPR057342">
    <property type="entry name" value="DEXDc_RapA"/>
</dbReference>
<dbReference type="InterPro" id="IPR001650">
    <property type="entry name" value="Helicase_C-like"/>
</dbReference>
<keyword evidence="3 8" id="KW-0347">Helicase</keyword>
<evidence type="ECO:0000256" key="1">
    <source>
        <dbReference type="ARBA" id="ARBA00022741"/>
    </source>
</evidence>
<dbReference type="CDD" id="cd18011">
    <property type="entry name" value="DEXDc_RapA"/>
    <property type="match status" value="1"/>
</dbReference>
<protein>
    <submittedName>
        <fullName evidence="8">Helicase domain-containing protein</fullName>
    </submittedName>
</protein>